<dbReference type="Proteomes" id="UP000708576">
    <property type="component" value="Unassembled WGS sequence"/>
</dbReference>
<protein>
    <recommendedName>
        <fullName evidence="3">DUF481 domain-containing protein</fullName>
    </recommendedName>
</protein>
<organism evidence="1 2">
    <name type="scientific">Carboxylicivirga linearis</name>
    <dbReference type="NCBI Taxonomy" id="1628157"/>
    <lineage>
        <taxon>Bacteria</taxon>
        <taxon>Pseudomonadati</taxon>
        <taxon>Bacteroidota</taxon>
        <taxon>Bacteroidia</taxon>
        <taxon>Marinilabiliales</taxon>
        <taxon>Marinilabiliaceae</taxon>
        <taxon>Carboxylicivirga</taxon>
    </lineage>
</organism>
<keyword evidence="2" id="KW-1185">Reference proteome</keyword>
<proteinExistence type="predicted"/>
<name>A0ABS5JYY3_9BACT</name>
<reference evidence="1 2" key="1">
    <citation type="journal article" date="2015" name="Int. J. Syst. Evol. Microbiol.">
        <title>Carboxylicivirga linearis sp. nov., isolated from a sea cucumber culture pond.</title>
        <authorList>
            <person name="Wang F.Q."/>
            <person name="Zhou Y.X."/>
            <person name="Lin X.Z."/>
            <person name="Chen G.J."/>
            <person name="Du Z.J."/>
        </authorList>
    </citation>
    <scope>NUCLEOTIDE SEQUENCE [LARGE SCALE GENOMIC DNA]</scope>
    <source>
        <strain evidence="1 2">FB218</strain>
    </source>
</reference>
<evidence type="ECO:0000313" key="1">
    <source>
        <dbReference type="EMBL" id="MBS2100113.1"/>
    </source>
</evidence>
<accession>A0ABS5JYY3</accession>
<gene>
    <name evidence="1" type="ORF">KEM10_17630</name>
</gene>
<dbReference type="EMBL" id="JAGUCO010000018">
    <property type="protein sequence ID" value="MBS2100113.1"/>
    <property type="molecule type" value="Genomic_DNA"/>
</dbReference>
<evidence type="ECO:0000313" key="2">
    <source>
        <dbReference type="Proteomes" id="UP000708576"/>
    </source>
</evidence>
<evidence type="ECO:0008006" key="3">
    <source>
        <dbReference type="Google" id="ProtNLM"/>
    </source>
</evidence>
<comment type="caution">
    <text evidence="1">The sequence shown here is derived from an EMBL/GenBank/DDBJ whole genome shotgun (WGS) entry which is preliminary data.</text>
</comment>
<sequence length="193" mass="22292">MDFSPVFQLNLVELELSKPLVFNKANDTLNVFPTIQKESRRYIEELGLYHKQKVETFVTIGGYDWTNAEKTYELWDNTSATFGVGLLKTYSFMDPTSTQYQITSNLEITQPINNWLSAFANAQYVSNPVYKFNKNNGSLFYGNPLFMQTETMISIRAQYNNAKLDIGFRSIYGSQKQSFKPINMLNTKMTIDF</sequence>
<dbReference type="RefSeq" id="WP_212217394.1">
    <property type="nucleotide sequence ID" value="NZ_JAGUCO010000018.1"/>
</dbReference>